<name>A0ABP9DKY4_9BACT</name>
<dbReference type="Proteomes" id="UP001500298">
    <property type="component" value="Unassembled WGS sequence"/>
</dbReference>
<keyword evidence="3" id="KW-1185">Reference proteome</keyword>
<dbReference type="EMBL" id="BAABJX010000065">
    <property type="protein sequence ID" value="GAA4850978.1"/>
    <property type="molecule type" value="Genomic_DNA"/>
</dbReference>
<feature type="compositionally biased region" description="Basic and acidic residues" evidence="1">
    <location>
        <begin position="252"/>
        <end position="264"/>
    </location>
</feature>
<comment type="caution">
    <text evidence="2">The sequence shown here is derived from an EMBL/GenBank/DDBJ whole genome shotgun (WGS) entry which is preliminary data.</text>
</comment>
<feature type="compositionally biased region" description="Acidic residues" evidence="1">
    <location>
        <begin position="186"/>
        <end position="195"/>
    </location>
</feature>
<proteinExistence type="predicted"/>
<evidence type="ECO:0000313" key="3">
    <source>
        <dbReference type="Proteomes" id="UP001500298"/>
    </source>
</evidence>
<feature type="region of interest" description="Disordered" evidence="1">
    <location>
        <begin position="185"/>
        <end position="264"/>
    </location>
</feature>
<dbReference type="RefSeq" id="WP_345375019.1">
    <property type="nucleotide sequence ID" value="NZ_BAABJX010000065.1"/>
</dbReference>
<gene>
    <name evidence="2" type="ORF">GCM10023331_39590</name>
</gene>
<organism evidence="2 3">
    <name type="scientific">Algivirga pacifica</name>
    <dbReference type="NCBI Taxonomy" id="1162670"/>
    <lineage>
        <taxon>Bacteria</taxon>
        <taxon>Pseudomonadati</taxon>
        <taxon>Bacteroidota</taxon>
        <taxon>Cytophagia</taxon>
        <taxon>Cytophagales</taxon>
        <taxon>Flammeovirgaceae</taxon>
        <taxon>Algivirga</taxon>
    </lineage>
</organism>
<reference evidence="3" key="1">
    <citation type="journal article" date="2019" name="Int. J. Syst. Evol. Microbiol.">
        <title>The Global Catalogue of Microorganisms (GCM) 10K type strain sequencing project: providing services to taxonomists for standard genome sequencing and annotation.</title>
        <authorList>
            <consortium name="The Broad Institute Genomics Platform"/>
            <consortium name="The Broad Institute Genome Sequencing Center for Infectious Disease"/>
            <person name="Wu L."/>
            <person name="Ma J."/>
        </authorList>
    </citation>
    <scope>NUCLEOTIDE SEQUENCE [LARGE SCALE GENOMIC DNA]</scope>
    <source>
        <strain evidence="3">JCM 18326</strain>
    </source>
</reference>
<evidence type="ECO:0000256" key="1">
    <source>
        <dbReference type="SAM" id="MobiDB-lite"/>
    </source>
</evidence>
<accession>A0ABP9DKY4</accession>
<evidence type="ECO:0000313" key="2">
    <source>
        <dbReference type="EMBL" id="GAA4850978.1"/>
    </source>
</evidence>
<protein>
    <submittedName>
        <fullName evidence="2">Uncharacterized protein</fullName>
    </submittedName>
</protein>
<sequence>MQLNRDYKEALKNTGGIAAGSIIGKKFLSKQSAAVSLSLVALGVYLHTQKNSKVDPAIANALLAAGATGALNNPQVLEQFPALKGLAGTDDLGKVIQASDGKHYFVSDTSQTQLPAGATQQVVYDQQGRPFVTVSGTSVEGLLGDMDVDAYVNGVEGMNGDIVEEILSEIRGISGMEGIDDLVGLEGDEEEEREGFEDKEMGSLDELVGTEEEDELDGFEGLDGEEDEDLEGFDEDELEGLEGDEDDDEEQLTGRDIKALENMV</sequence>
<feature type="compositionally biased region" description="Acidic residues" evidence="1">
    <location>
        <begin position="208"/>
        <end position="251"/>
    </location>
</feature>